<dbReference type="InterPro" id="IPR020843">
    <property type="entry name" value="ER"/>
</dbReference>
<dbReference type="Pfam" id="PF08240">
    <property type="entry name" value="ADH_N"/>
    <property type="match status" value="1"/>
</dbReference>
<dbReference type="GO" id="GO:0008270">
    <property type="term" value="F:zinc ion binding"/>
    <property type="evidence" value="ECO:0007669"/>
    <property type="project" value="InterPro"/>
</dbReference>
<dbReference type="AlphaFoldDB" id="A0A266Q3Z9"/>
<dbReference type="Pfam" id="PF13602">
    <property type="entry name" value="ADH_zinc_N_2"/>
    <property type="match status" value="1"/>
</dbReference>
<dbReference type="SUPFAM" id="SSF51735">
    <property type="entry name" value="NAD(P)-binding Rossmann-fold domains"/>
    <property type="match status" value="1"/>
</dbReference>
<organism evidence="3 4">
    <name type="scientific">Cellvibrio mixtus</name>
    <dbReference type="NCBI Taxonomy" id="39650"/>
    <lineage>
        <taxon>Bacteria</taxon>
        <taxon>Pseudomonadati</taxon>
        <taxon>Pseudomonadota</taxon>
        <taxon>Gammaproteobacteria</taxon>
        <taxon>Cellvibrionales</taxon>
        <taxon>Cellvibrionaceae</taxon>
        <taxon>Cellvibrio</taxon>
    </lineage>
</organism>
<feature type="domain" description="Enoyl reductase (ER)" evidence="2">
    <location>
        <begin position="11"/>
        <end position="306"/>
    </location>
</feature>
<evidence type="ECO:0000259" key="2">
    <source>
        <dbReference type="SMART" id="SM00829"/>
    </source>
</evidence>
<dbReference type="SMART" id="SM00829">
    <property type="entry name" value="PKS_ER"/>
    <property type="match status" value="1"/>
</dbReference>
<dbReference type="InterPro" id="IPR002364">
    <property type="entry name" value="Quin_OxRdtase/zeta-crystal_CS"/>
</dbReference>
<dbReference type="SUPFAM" id="SSF50129">
    <property type="entry name" value="GroES-like"/>
    <property type="match status" value="1"/>
</dbReference>
<protein>
    <submittedName>
        <fullName evidence="3">NADPH:quinone reductase</fullName>
    </submittedName>
</protein>
<dbReference type="PANTHER" id="PTHR11695">
    <property type="entry name" value="ALCOHOL DEHYDROGENASE RELATED"/>
    <property type="match status" value="1"/>
</dbReference>
<dbReference type="Gene3D" id="3.90.180.10">
    <property type="entry name" value="Medium-chain alcohol dehydrogenases, catalytic domain"/>
    <property type="match status" value="1"/>
</dbReference>
<dbReference type="GO" id="GO:0016491">
    <property type="term" value="F:oxidoreductase activity"/>
    <property type="evidence" value="ECO:0007669"/>
    <property type="project" value="UniProtKB-KW"/>
</dbReference>
<dbReference type="InterPro" id="IPR013154">
    <property type="entry name" value="ADH-like_N"/>
</dbReference>
<dbReference type="EMBL" id="NHNI01000002">
    <property type="protein sequence ID" value="OZY84575.1"/>
    <property type="molecule type" value="Genomic_DNA"/>
</dbReference>
<reference evidence="4" key="1">
    <citation type="submission" date="2017-05" db="EMBL/GenBank/DDBJ databases">
        <authorList>
            <person name="Barney B.M."/>
        </authorList>
    </citation>
    <scope>NUCLEOTIDE SEQUENCE [LARGE SCALE GENOMIC DNA]</scope>
    <source>
        <strain evidence="4">PSBB022</strain>
    </source>
</reference>
<evidence type="ECO:0000256" key="1">
    <source>
        <dbReference type="ARBA" id="ARBA00023002"/>
    </source>
</evidence>
<dbReference type="InterPro" id="IPR050700">
    <property type="entry name" value="YIM1/Zinc_Alcohol_DH_Fams"/>
</dbReference>
<dbReference type="CDD" id="cd05289">
    <property type="entry name" value="MDR_like_2"/>
    <property type="match status" value="1"/>
</dbReference>
<dbReference type="RefSeq" id="WP_094985619.1">
    <property type="nucleotide sequence ID" value="NZ_NHNI01000002.1"/>
</dbReference>
<dbReference type="PANTHER" id="PTHR11695:SF294">
    <property type="entry name" value="RETICULON-4-INTERACTING PROTEIN 1, MITOCHONDRIAL"/>
    <property type="match status" value="1"/>
</dbReference>
<dbReference type="PROSITE" id="PS01162">
    <property type="entry name" value="QOR_ZETA_CRYSTAL"/>
    <property type="match status" value="1"/>
</dbReference>
<dbReference type="InterPro" id="IPR036291">
    <property type="entry name" value="NAD(P)-bd_dom_sf"/>
</dbReference>
<keyword evidence="1" id="KW-0560">Oxidoreductase</keyword>
<dbReference type="STRING" id="1209072.GCA_000766945_03532"/>
<dbReference type="Gene3D" id="3.40.50.720">
    <property type="entry name" value="NAD(P)-binding Rossmann-like Domain"/>
    <property type="match status" value="1"/>
</dbReference>
<sequence length="311" mass="32674">MKAVRIHAYGGQEVLTLEDAPMPQPGEKDVLVRVVASAINPVDWKIRAGYLKDMLPYSFPLILGWDISGVIEAVGSGVTKFKPGDAVYSRPNILRDGGYAEFIAIDENEVALKPKTITHASAASLPLAGITAWDVLVKTAAIKAGDRVLIHAGSGGVGSLAVQLAKAFGAHVVATTSTKNIPLVKSLGADQVIDYRTQEFDHVVHGMDIVFDTIGGEVQEKSWASLKEGGILVSVVSPPAAEKAAAHSARGAFVFIQPDAAVLTELAALVDAGKIRPIIAAEFALEDIVKAHALSESGRADGKIVLHIGKP</sequence>
<dbReference type="InterPro" id="IPR011032">
    <property type="entry name" value="GroES-like_sf"/>
</dbReference>
<gene>
    <name evidence="3" type="ORF">CBP51_15390</name>
</gene>
<name>A0A266Q3Z9_9GAMM</name>
<dbReference type="Proteomes" id="UP000216101">
    <property type="component" value="Unassembled WGS sequence"/>
</dbReference>
<comment type="caution">
    <text evidence="3">The sequence shown here is derived from an EMBL/GenBank/DDBJ whole genome shotgun (WGS) entry which is preliminary data.</text>
</comment>
<keyword evidence="4" id="KW-1185">Reference proteome</keyword>
<evidence type="ECO:0000313" key="4">
    <source>
        <dbReference type="Proteomes" id="UP000216101"/>
    </source>
</evidence>
<evidence type="ECO:0000313" key="3">
    <source>
        <dbReference type="EMBL" id="OZY84575.1"/>
    </source>
</evidence>
<proteinExistence type="predicted"/>
<accession>A0A266Q3Z9</accession>